<proteinExistence type="predicted"/>
<evidence type="ECO:0000313" key="1">
    <source>
        <dbReference type="EMBL" id="GEO20988.1"/>
    </source>
</evidence>
<organism evidence="1 2">
    <name type="scientific">Cyclobacterium qasimii</name>
    <dbReference type="NCBI Taxonomy" id="1350429"/>
    <lineage>
        <taxon>Bacteria</taxon>
        <taxon>Pseudomonadati</taxon>
        <taxon>Bacteroidota</taxon>
        <taxon>Cytophagia</taxon>
        <taxon>Cytophagales</taxon>
        <taxon>Cyclobacteriaceae</taxon>
        <taxon>Cyclobacterium</taxon>
    </lineage>
</organism>
<keyword evidence="2" id="KW-1185">Reference proteome</keyword>
<dbReference type="AlphaFoldDB" id="A0A512C9V8"/>
<dbReference type="Proteomes" id="UP000321301">
    <property type="component" value="Unassembled WGS sequence"/>
</dbReference>
<sequence length="308" mass="36215">MKVSVKKDTHNGTQPVRVLKHNLTHRLVERNEALIKQLHSDFRLAKNITYHIAELPLVDRQTPFIDENGIINIHETYLSYIWAISFSMFVIYEEEIAIPDQIKRGIPTHKENNPELVDIAKELFSYAKSLVVVYSDWDKENLPNPEFFDEETEEGWYILRNNDLYVEVINFILCHEIAHAELEHINRKKNNILDEQQLKQLELEADTRAVNLMLENCRNRKVTELALIIGLASMLFSRNSLDGGKEHPDIDKRIDNVINILSPDAEHSIWPLLVLFVKLWDEQFSFNFTHGTHYNNYKDFYYELIKQA</sequence>
<dbReference type="InterPro" id="IPR019504">
    <property type="entry name" value="Peptidase_U49_Lit_pept"/>
</dbReference>
<gene>
    <name evidence="1" type="ORF">CQA01_15220</name>
</gene>
<dbReference type="RefSeq" id="WP_020890568.1">
    <property type="nucleotide sequence ID" value="NZ_BJYV01000004.1"/>
</dbReference>
<dbReference type="EMBL" id="BJYV01000004">
    <property type="protein sequence ID" value="GEO20988.1"/>
    <property type="molecule type" value="Genomic_DNA"/>
</dbReference>
<evidence type="ECO:0000313" key="2">
    <source>
        <dbReference type="Proteomes" id="UP000321301"/>
    </source>
</evidence>
<reference evidence="1 2" key="1">
    <citation type="submission" date="2019-07" db="EMBL/GenBank/DDBJ databases">
        <title>Whole genome shotgun sequence of Cyclobacterium qasimii NBRC 106168.</title>
        <authorList>
            <person name="Hosoyama A."/>
            <person name="Uohara A."/>
            <person name="Ohji S."/>
            <person name="Ichikawa N."/>
        </authorList>
    </citation>
    <scope>NUCLEOTIDE SEQUENCE [LARGE SCALE GENOMIC DNA]</scope>
    <source>
        <strain evidence="1 2">NBRC 106168</strain>
    </source>
</reference>
<protein>
    <submittedName>
        <fullName evidence="1">Uncharacterized protein</fullName>
    </submittedName>
</protein>
<accession>A0A512C9V8</accession>
<dbReference type="Pfam" id="PF10463">
    <property type="entry name" value="Peptidase_U49"/>
    <property type="match status" value="1"/>
</dbReference>
<comment type="caution">
    <text evidence="1">The sequence shown here is derived from an EMBL/GenBank/DDBJ whole genome shotgun (WGS) entry which is preliminary data.</text>
</comment>
<name>A0A512C9V8_9BACT</name>